<dbReference type="PIRSF" id="PIRSF011576">
    <property type="entry name" value="YabP"/>
    <property type="match status" value="1"/>
</dbReference>
<dbReference type="InterPro" id="IPR038705">
    <property type="entry name" value="YabP_sf"/>
</dbReference>
<sequence length="90" mass="10329">MAEDKRPHQLRLVSRQLLEIDGVTHVDSFDDDTIVLATEMGTLAIHGHNLRIQHLDLEHGTFQAAGEFNGLDYSQRRQGKPRTGWQRLLR</sequence>
<dbReference type="KEGG" id="hfv:R50_2615"/>
<dbReference type="Gene3D" id="2.60.40.2000">
    <property type="match status" value="1"/>
</dbReference>
<dbReference type="Proteomes" id="UP000503399">
    <property type="component" value="Chromosome"/>
</dbReference>
<evidence type="ECO:0000313" key="1">
    <source>
        <dbReference type="EMBL" id="CAB1130107.1"/>
    </source>
</evidence>
<dbReference type="InterPro" id="IPR012504">
    <property type="entry name" value="Spore_YabP"/>
</dbReference>
<dbReference type="GO" id="GO:0030435">
    <property type="term" value="P:sporulation resulting in formation of a cellular spore"/>
    <property type="evidence" value="ECO:0007669"/>
    <property type="project" value="InterPro"/>
</dbReference>
<accession>A0A6F8ZK47</accession>
<name>A0A6F8ZK47_9FIRM</name>
<dbReference type="EMBL" id="LR778114">
    <property type="protein sequence ID" value="CAB1130107.1"/>
    <property type="molecule type" value="Genomic_DNA"/>
</dbReference>
<proteinExistence type="predicted"/>
<evidence type="ECO:0000313" key="2">
    <source>
        <dbReference type="Proteomes" id="UP000503399"/>
    </source>
</evidence>
<protein>
    <recommendedName>
        <fullName evidence="3">Sporulation protein YabP</fullName>
    </recommendedName>
</protein>
<dbReference type="InterPro" id="IPR022476">
    <property type="entry name" value="Spore_YabP/YqfC"/>
</dbReference>
<keyword evidence="2" id="KW-1185">Reference proteome</keyword>
<gene>
    <name evidence="1" type="ORF">R50_2615</name>
</gene>
<evidence type="ECO:0008006" key="3">
    <source>
        <dbReference type="Google" id="ProtNLM"/>
    </source>
</evidence>
<dbReference type="Pfam" id="PF07873">
    <property type="entry name" value="YabP"/>
    <property type="match status" value="1"/>
</dbReference>
<reference evidence="1 2" key="1">
    <citation type="submission" date="2020-02" db="EMBL/GenBank/DDBJ databases">
        <authorList>
            <person name="Hogendoorn C."/>
        </authorList>
    </citation>
    <scope>NUCLEOTIDE SEQUENCE [LARGE SCALE GENOMIC DNA]</scope>
    <source>
        <strain evidence="1">R501</strain>
    </source>
</reference>
<dbReference type="AlphaFoldDB" id="A0A6F8ZK47"/>
<organism evidence="1 2">
    <name type="scientific">Candidatus Hydrogenisulfobacillus filiaventi</name>
    <dbReference type="NCBI Taxonomy" id="2707344"/>
    <lineage>
        <taxon>Bacteria</taxon>
        <taxon>Bacillati</taxon>
        <taxon>Bacillota</taxon>
        <taxon>Clostridia</taxon>
        <taxon>Eubacteriales</taxon>
        <taxon>Clostridiales Family XVII. Incertae Sedis</taxon>
        <taxon>Candidatus Hydrogenisulfobacillus</taxon>
    </lineage>
</organism>